<evidence type="ECO:0008006" key="3">
    <source>
        <dbReference type="Google" id="ProtNLM"/>
    </source>
</evidence>
<accession>A0A1L7CF59</accession>
<dbReference type="STRING" id="1431546.CAQU_04930"/>
<name>A0A1L7CF59_9CORY</name>
<dbReference type="RefSeq" id="WP_075725692.1">
    <property type="nucleotide sequence ID" value="NZ_CP009245.1"/>
</dbReference>
<dbReference type="Proteomes" id="UP000185478">
    <property type="component" value="Chromosome"/>
</dbReference>
<organism evidence="1 2">
    <name type="scientific">Corynebacterium aquilae DSM 44791</name>
    <dbReference type="NCBI Taxonomy" id="1431546"/>
    <lineage>
        <taxon>Bacteria</taxon>
        <taxon>Bacillati</taxon>
        <taxon>Actinomycetota</taxon>
        <taxon>Actinomycetes</taxon>
        <taxon>Mycobacteriales</taxon>
        <taxon>Corynebacteriaceae</taxon>
        <taxon>Corynebacterium</taxon>
    </lineage>
</organism>
<dbReference type="KEGG" id="caqu:CAQU_04930"/>
<protein>
    <recommendedName>
        <fullName evidence="3">Tail assembly chaperone</fullName>
    </recommendedName>
</protein>
<dbReference type="EMBL" id="CP009245">
    <property type="protein sequence ID" value="APT84510.1"/>
    <property type="molecule type" value="Genomic_DNA"/>
</dbReference>
<dbReference type="AlphaFoldDB" id="A0A1L7CF59"/>
<keyword evidence="2" id="KW-1185">Reference proteome</keyword>
<proteinExistence type="predicted"/>
<evidence type="ECO:0000313" key="2">
    <source>
        <dbReference type="Proteomes" id="UP000185478"/>
    </source>
</evidence>
<reference evidence="1 2" key="1">
    <citation type="submission" date="2014-08" db="EMBL/GenBank/DDBJ databases">
        <title>Complete genome sequence of Corynebacterium aquilae S-613T(T) (=DSM 44791(T)), isolated from the choana of a healthy golden eagle.</title>
        <authorList>
            <person name="Ruckert C."/>
            <person name="Albersmeier A."/>
            <person name="Winkler A."/>
            <person name="Kalinowski J."/>
        </authorList>
    </citation>
    <scope>NUCLEOTIDE SEQUENCE [LARGE SCALE GENOMIC DNA]</scope>
    <source>
        <strain evidence="1 2">S-613</strain>
    </source>
</reference>
<evidence type="ECO:0000313" key="1">
    <source>
        <dbReference type="EMBL" id="APT84510.1"/>
    </source>
</evidence>
<sequence length="95" mass="10967">MATKKTTDDRTENYEYTADDGTVITVPWLDTVIDAGTMRRVRKLDLNDQMWTLLEEFAEPDELEKVDALSLAEVPKFFRGWEKGLEVALGESKRR</sequence>
<gene>
    <name evidence="1" type="ORF">CAQU_04930</name>
</gene>